<proteinExistence type="predicted"/>
<sequence length="115" mass="14002">MRKVIFGLLGFAALGFGAFSTQPAQAQPYYRDWDYGYRPVVERRYVRPRPVISVQIGTPYRSYRPYRVYRPAPIYRPVRTVRRCWVEPRRVWNGYRWVRRGVEVCRVVRRPGYRW</sequence>
<comment type="caution">
    <text evidence="2">The sequence shown here is derived from an EMBL/GenBank/DDBJ whole genome shotgun (WGS) entry which is preliminary data.</text>
</comment>
<evidence type="ECO:0000313" key="2">
    <source>
        <dbReference type="EMBL" id="NBJ25612.1"/>
    </source>
</evidence>
<protein>
    <submittedName>
        <fullName evidence="2">Uncharacterized protein</fullName>
    </submittedName>
</protein>
<keyword evidence="1" id="KW-0732">Signal</keyword>
<dbReference type="Proteomes" id="UP000818323">
    <property type="component" value="Unassembled WGS sequence"/>
</dbReference>
<evidence type="ECO:0000313" key="3">
    <source>
        <dbReference type="Proteomes" id="UP000818323"/>
    </source>
</evidence>
<keyword evidence="3" id="KW-1185">Reference proteome</keyword>
<feature type="chain" id="PRO_5046678188" evidence="1">
    <location>
        <begin position="27"/>
        <end position="115"/>
    </location>
</feature>
<organism evidence="2 3">
    <name type="scientific">Microvirga arsenatis</name>
    <dbReference type="NCBI Taxonomy" id="2692265"/>
    <lineage>
        <taxon>Bacteria</taxon>
        <taxon>Pseudomonadati</taxon>
        <taxon>Pseudomonadota</taxon>
        <taxon>Alphaproteobacteria</taxon>
        <taxon>Hyphomicrobiales</taxon>
        <taxon>Methylobacteriaceae</taxon>
        <taxon>Microvirga</taxon>
    </lineage>
</organism>
<reference evidence="2 3" key="1">
    <citation type="submission" date="2020-01" db="EMBL/GenBank/DDBJ databases">
        <title>Microvirga sp. nov., an arsenate reduction bacterium isolated from Tibet hotspring sediments.</title>
        <authorList>
            <person name="Yuan C.-G."/>
        </authorList>
    </citation>
    <scope>NUCLEOTIDE SEQUENCE [LARGE SCALE GENOMIC DNA]</scope>
    <source>
        <strain evidence="2 3">SYSU G3D203</strain>
    </source>
</reference>
<accession>A0ABW9YZ85</accession>
<name>A0ABW9YZ85_9HYPH</name>
<feature type="signal peptide" evidence="1">
    <location>
        <begin position="1"/>
        <end position="26"/>
    </location>
</feature>
<dbReference type="EMBL" id="JAAAXJ010000007">
    <property type="protein sequence ID" value="NBJ25612.1"/>
    <property type="molecule type" value="Genomic_DNA"/>
</dbReference>
<evidence type="ECO:0000256" key="1">
    <source>
        <dbReference type="SAM" id="SignalP"/>
    </source>
</evidence>
<dbReference type="RefSeq" id="WP_161723003.1">
    <property type="nucleotide sequence ID" value="NZ_JAAAXI010000006.1"/>
</dbReference>
<gene>
    <name evidence="2" type="ORF">GR303_14725</name>
</gene>